<evidence type="ECO:0000259" key="1">
    <source>
        <dbReference type="Pfam" id="PF08241"/>
    </source>
</evidence>
<dbReference type="EMBL" id="JAQLKE010000050">
    <property type="protein sequence ID" value="MDB7085713.1"/>
    <property type="molecule type" value="Genomic_DNA"/>
</dbReference>
<dbReference type="Gene3D" id="3.40.50.150">
    <property type="entry name" value="Vaccinia Virus protein VP39"/>
    <property type="match status" value="1"/>
</dbReference>
<evidence type="ECO:0000313" key="2">
    <source>
        <dbReference type="EMBL" id="MDB7085713.1"/>
    </source>
</evidence>
<evidence type="ECO:0000313" key="3">
    <source>
        <dbReference type="Proteomes" id="UP001211987"/>
    </source>
</evidence>
<dbReference type="Proteomes" id="UP001211987">
    <property type="component" value="Unassembled WGS sequence"/>
</dbReference>
<dbReference type="InterPro" id="IPR013216">
    <property type="entry name" value="Methyltransf_11"/>
</dbReference>
<dbReference type="AlphaFoldDB" id="A0A9Q7HRM6"/>
<proteinExistence type="predicted"/>
<gene>
    <name evidence="2" type="ORF">PM738_18070</name>
</gene>
<dbReference type="RefSeq" id="WP_003536264.1">
    <property type="nucleotide sequence ID" value="NZ_BAABXX010000001.1"/>
</dbReference>
<reference evidence="2" key="1">
    <citation type="submission" date="2023-01" db="EMBL/GenBank/DDBJ databases">
        <title>Human gut microbiome strain richness.</title>
        <authorList>
            <person name="Chen-Liaw A."/>
        </authorList>
    </citation>
    <scope>NUCLEOTIDE SEQUENCE</scope>
    <source>
        <strain evidence="2">1001217st2_G6_1001217B_191108</strain>
    </source>
</reference>
<organism evidence="2 3">
    <name type="scientific">Thomasclavelia ramosa</name>
    <dbReference type="NCBI Taxonomy" id="1547"/>
    <lineage>
        <taxon>Bacteria</taxon>
        <taxon>Bacillati</taxon>
        <taxon>Bacillota</taxon>
        <taxon>Erysipelotrichia</taxon>
        <taxon>Erysipelotrichales</taxon>
        <taxon>Coprobacillaceae</taxon>
        <taxon>Thomasclavelia</taxon>
    </lineage>
</organism>
<dbReference type="InterPro" id="IPR029063">
    <property type="entry name" value="SAM-dependent_MTases_sf"/>
</dbReference>
<keyword evidence="2" id="KW-0808">Transferase</keyword>
<protein>
    <submittedName>
        <fullName evidence="2">Class I SAM-dependent methyltransferase</fullName>
    </submittedName>
</protein>
<comment type="caution">
    <text evidence="2">The sequence shown here is derived from an EMBL/GenBank/DDBJ whole genome shotgun (WGS) entry which is preliminary data.</text>
</comment>
<sequence>MNKKEQSRQTFDLQASKYDTTFYGKHARKIYPYLLNEIIRCYGEEVLDLGCGTGALMKQVISEDSHRHLTGIDLSSQMIEKAKHQLKNKATLVVGDSENLPFFDQTFDIVYCNDSFHHYPNPQKAIAEIYRVLKIGGTLIIGDTYLPVIARQVMNYFIRFNKDGDVRIYSKKEMISFLEELFHEIKWIKVSNSAYMIKGVK</sequence>
<dbReference type="Pfam" id="PF08241">
    <property type="entry name" value="Methyltransf_11"/>
    <property type="match status" value="1"/>
</dbReference>
<accession>A0A9Q7HRM6</accession>
<name>A0A9Q7HRM6_9FIRM</name>
<dbReference type="GO" id="GO:0008757">
    <property type="term" value="F:S-adenosylmethionine-dependent methyltransferase activity"/>
    <property type="evidence" value="ECO:0007669"/>
    <property type="project" value="InterPro"/>
</dbReference>
<keyword evidence="2" id="KW-0489">Methyltransferase</keyword>
<dbReference type="PANTHER" id="PTHR43591">
    <property type="entry name" value="METHYLTRANSFERASE"/>
    <property type="match status" value="1"/>
</dbReference>
<dbReference type="SUPFAM" id="SSF53335">
    <property type="entry name" value="S-adenosyl-L-methionine-dependent methyltransferases"/>
    <property type="match status" value="1"/>
</dbReference>
<dbReference type="GO" id="GO:0032259">
    <property type="term" value="P:methylation"/>
    <property type="evidence" value="ECO:0007669"/>
    <property type="project" value="UniProtKB-KW"/>
</dbReference>
<feature type="domain" description="Methyltransferase type 11" evidence="1">
    <location>
        <begin position="47"/>
        <end position="141"/>
    </location>
</feature>
<dbReference type="CDD" id="cd02440">
    <property type="entry name" value="AdoMet_MTases"/>
    <property type="match status" value="1"/>
</dbReference>